<organism evidence="1">
    <name type="scientific">marine sediment metagenome</name>
    <dbReference type="NCBI Taxonomy" id="412755"/>
    <lineage>
        <taxon>unclassified sequences</taxon>
        <taxon>metagenomes</taxon>
        <taxon>ecological metagenomes</taxon>
    </lineage>
</organism>
<protein>
    <submittedName>
        <fullName evidence="1">Uncharacterized protein</fullName>
    </submittedName>
</protein>
<name>X0XBS1_9ZZZZ</name>
<comment type="caution">
    <text evidence="1">The sequence shown here is derived from an EMBL/GenBank/DDBJ whole genome shotgun (WGS) entry which is preliminary data.</text>
</comment>
<evidence type="ECO:0000313" key="1">
    <source>
        <dbReference type="EMBL" id="GAG34103.1"/>
    </source>
</evidence>
<dbReference type="EMBL" id="BARS01042925">
    <property type="protein sequence ID" value="GAG34103.1"/>
    <property type="molecule type" value="Genomic_DNA"/>
</dbReference>
<sequence>TYYIEVGGYNDVVEVLDFDLKVEMTGGCAIPLPDAFEPDDVREDANKIGKPTSIPANANGWGRARSEIHGHSIFPYFDQDHVKFQPQRSEFVSMITAFQFPTFFNDGFIPIGTSADTYIELYYGDEPDYGGFCNDPAAGYTPYCRVAEDCPPPIGEPSPDFPTCVPLYAFTFGGTRVFYPENPLAYNYDRGPGDWGSQLALCLPPSDRWQDVSLTASGGWTLRAMSNPIWYPAGMFDYEVRVKNHWQCNFE</sequence>
<gene>
    <name evidence="1" type="ORF">S01H1_65057</name>
</gene>
<reference evidence="1" key="1">
    <citation type="journal article" date="2014" name="Front. Microbiol.">
        <title>High frequency of phylogenetically diverse reductive dehalogenase-homologous genes in deep subseafloor sedimentary metagenomes.</title>
        <authorList>
            <person name="Kawai M."/>
            <person name="Futagami T."/>
            <person name="Toyoda A."/>
            <person name="Takaki Y."/>
            <person name="Nishi S."/>
            <person name="Hori S."/>
            <person name="Arai W."/>
            <person name="Tsubouchi T."/>
            <person name="Morono Y."/>
            <person name="Uchiyama I."/>
            <person name="Ito T."/>
            <person name="Fujiyama A."/>
            <person name="Inagaki F."/>
            <person name="Takami H."/>
        </authorList>
    </citation>
    <scope>NUCLEOTIDE SEQUENCE</scope>
    <source>
        <strain evidence="1">Expedition CK06-06</strain>
    </source>
</reference>
<feature type="non-terminal residue" evidence="1">
    <location>
        <position position="1"/>
    </location>
</feature>
<feature type="non-terminal residue" evidence="1">
    <location>
        <position position="251"/>
    </location>
</feature>
<accession>X0XBS1</accession>
<proteinExistence type="predicted"/>
<dbReference type="AlphaFoldDB" id="X0XBS1"/>